<dbReference type="PANTHER" id="PTHR30204:SF97">
    <property type="entry name" value="MERR FAMILY REGULATORY PROTEIN"/>
    <property type="match status" value="1"/>
</dbReference>
<dbReference type="SUPFAM" id="SSF55979">
    <property type="entry name" value="DNA clamp"/>
    <property type="match status" value="1"/>
</dbReference>
<dbReference type="Gene3D" id="1.10.1660.10">
    <property type="match status" value="1"/>
</dbReference>
<dbReference type="Pfam" id="PF02767">
    <property type="entry name" value="DNA_pol3_beta_2"/>
    <property type="match status" value="1"/>
</dbReference>
<dbReference type="Pfam" id="PF13411">
    <property type="entry name" value="MerR_1"/>
    <property type="match status" value="1"/>
</dbReference>
<dbReference type="Gene3D" id="3.10.150.10">
    <property type="entry name" value="DNA Polymerase III, subunit A, domain 2"/>
    <property type="match status" value="2"/>
</dbReference>
<protein>
    <submittedName>
        <fullName evidence="4">DNA polymerase-3 subunit beta</fullName>
        <ecNumber evidence="4">2.7.7.7</ecNumber>
    </submittedName>
</protein>
<dbReference type="Proteomes" id="UP001160334">
    <property type="component" value="Unassembled WGS sequence"/>
</dbReference>
<dbReference type="InterPro" id="IPR022637">
    <property type="entry name" value="DNA_polIII_beta_cen"/>
</dbReference>
<evidence type="ECO:0000313" key="4">
    <source>
        <dbReference type="EMBL" id="MDH6281064.1"/>
    </source>
</evidence>
<proteinExistence type="predicted"/>
<dbReference type="RefSeq" id="WP_280760404.1">
    <property type="nucleotide sequence ID" value="NZ_JARXVC010000005.1"/>
</dbReference>
<name>A0ABT6MCD8_9NOCA</name>
<dbReference type="PROSITE" id="PS50937">
    <property type="entry name" value="HTH_MERR_2"/>
    <property type="match status" value="1"/>
</dbReference>
<dbReference type="InterPro" id="IPR046938">
    <property type="entry name" value="DNA_clamp_sf"/>
</dbReference>
<comment type="caution">
    <text evidence="4">The sequence shown here is derived from an EMBL/GenBank/DDBJ whole genome shotgun (WGS) entry which is preliminary data.</text>
</comment>
<evidence type="ECO:0000256" key="2">
    <source>
        <dbReference type="SAM" id="MobiDB-lite"/>
    </source>
</evidence>
<sequence>MPDSELMSIGSFARRSGLTASALRFYADSGLLPPAEVDSISGYRFYREDQLERAVLLRQLRRIGMPLASAESVLTAERDEAVRLVDEHVDAVAGDAAATRQHAAAIKASLTREPARAVVAVSGPVLTAAIEQVLTATTYEPDLAVLNGVHVEADCGAVTLTATDRYRLSTRTLVPAEPPAGTWAATVNADDLRSCLPDLCRTPLVRVDATAHGIWMRLPERGDRHCRLLTEPFPDYRTMLAAMPPPTTRVVVPKTLLLRALEEQSADRISLRITQAGVTVLGRASAQDRGVPVPAHVTGPPIAIWFEMTTLYPAVSTAIGADVLLDLGAPDRPATVRSADHGDLTTLVMPTERQPREANTTPQEEYA</sequence>
<dbReference type="GO" id="GO:0003887">
    <property type="term" value="F:DNA-directed DNA polymerase activity"/>
    <property type="evidence" value="ECO:0007669"/>
    <property type="project" value="UniProtKB-EC"/>
</dbReference>
<organism evidence="4 5">
    <name type="scientific">Prescottella agglutinans</name>
    <dbReference type="NCBI Taxonomy" id="1644129"/>
    <lineage>
        <taxon>Bacteria</taxon>
        <taxon>Bacillati</taxon>
        <taxon>Actinomycetota</taxon>
        <taxon>Actinomycetes</taxon>
        <taxon>Mycobacteriales</taxon>
        <taxon>Nocardiaceae</taxon>
        <taxon>Prescottella</taxon>
    </lineage>
</organism>
<gene>
    <name evidence="4" type="ORF">M2280_002284</name>
</gene>
<dbReference type="SUPFAM" id="SSF46955">
    <property type="entry name" value="Putative DNA-binding domain"/>
    <property type="match status" value="1"/>
</dbReference>
<dbReference type="InterPro" id="IPR000551">
    <property type="entry name" value="MerR-type_HTH_dom"/>
</dbReference>
<accession>A0ABT6MCD8</accession>
<dbReference type="EC" id="2.7.7.7" evidence="4"/>
<keyword evidence="4" id="KW-0808">Transferase</keyword>
<keyword evidence="5" id="KW-1185">Reference proteome</keyword>
<reference evidence="4 5" key="1">
    <citation type="submission" date="2023-04" db="EMBL/GenBank/DDBJ databases">
        <title>Forest soil microbial communities from Buena Vista Peninsula, Colon Province, Panama.</title>
        <authorList>
            <person name="Bouskill N."/>
        </authorList>
    </citation>
    <scope>NUCLEOTIDE SEQUENCE [LARGE SCALE GENOMIC DNA]</scope>
    <source>
        <strain evidence="4 5">CFH S0262</strain>
    </source>
</reference>
<dbReference type="InterPro" id="IPR047057">
    <property type="entry name" value="MerR_fam"/>
</dbReference>
<evidence type="ECO:0000256" key="1">
    <source>
        <dbReference type="ARBA" id="ARBA00023125"/>
    </source>
</evidence>
<feature type="domain" description="HTH merR-type" evidence="3">
    <location>
        <begin position="6"/>
        <end position="76"/>
    </location>
</feature>
<dbReference type="InterPro" id="IPR009061">
    <property type="entry name" value="DNA-bd_dom_put_sf"/>
</dbReference>
<keyword evidence="1" id="KW-0238">DNA-binding</keyword>
<dbReference type="EMBL" id="JARXVC010000005">
    <property type="protein sequence ID" value="MDH6281064.1"/>
    <property type="molecule type" value="Genomic_DNA"/>
</dbReference>
<dbReference type="SMART" id="SM00422">
    <property type="entry name" value="HTH_MERR"/>
    <property type="match status" value="1"/>
</dbReference>
<evidence type="ECO:0000259" key="3">
    <source>
        <dbReference type="PROSITE" id="PS50937"/>
    </source>
</evidence>
<feature type="region of interest" description="Disordered" evidence="2">
    <location>
        <begin position="347"/>
        <end position="367"/>
    </location>
</feature>
<evidence type="ECO:0000313" key="5">
    <source>
        <dbReference type="Proteomes" id="UP001160334"/>
    </source>
</evidence>
<feature type="compositionally biased region" description="Polar residues" evidence="2">
    <location>
        <begin position="357"/>
        <end position="367"/>
    </location>
</feature>
<dbReference type="PANTHER" id="PTHR30204">
    <property type="entry name" value="REDOX-CYCLING DRUG-SENSING TRANSCRIPTIONAL ACTIVATOR SOXR"/>
    <property type="match status" value="1"/>
</dbReference>
<keyword evidence="4" id="KW-0548">Nucleotidyltransferase</keyword>